<dbReference type="Proteomes" id="UP000265716">
    <property type="component" value="Unassembled WGS sequence"/>
</dbReference>
<dbReference type="Proteomes" id="UP000283543">
    <property type="component" value="Unassembled WGS sequence"/>
</dbReference>
<feature type="region of interest" description="Disordered" evidence="1">
    <location>
        <begin position="341"/>
        <end position="377"/>
    </location>
</feature>
<dbReference type="Gene3D" id="1.10.506.10">
    <property type="entry name" value="GTPase Activation - p120gap, domain 1"/>
    <property type="match status" value="1"/>
</dbReference>
<dbReference type="Proteomes" id="UP000266239">
    <property type="component" value="Unassembled WGS sequence"/>
</dbReference>
<reference evidence="9 10" key="1">
    <citation type="submission" date="2018-08" db="EMBL/GenBank/DDBJ databases">
        <title>Aphanomyces genome sequencing and annotation.</title>
        <authorList>
            <person name="Minardi D."/>
            <person name="Oidtmann B."/>
            <person name="Van Der Giezen M."/>
            <person name="Studholme D.J."/>
        </authorList>
    </citation>
    <scope>NUCLEOTIDE SEQUENCE [LARGE SCALE GENOMIC DNA]</scope>
    <source>
        <strain evidence="7 10">197901</strain>
        <strain evidence="6 12">D2</strain>
        <strain evidence="8 14">FDL457</strain>
        <strain evidence="4 9">SA</strain>
        <strain evidence="5 13">Si</strain>
        <strain evidence="3 11">Yx</strain>
    </source>
</reference>
<evidence type="ECO:0000313" key="12">
    <source>
        <dbReference type="Proteomes" id="UP000266643"/>
    </source>
</evidence>
<feature type="domain" description="Ras-GAP" evidence="2">
    <location>
        <begin position="164"/>
        <end position="237"/>
    </location>
</feature>
<dbReference type="Proteomes" id="UP000266196">
    <property type="component" value="Unassembled WGS sequence"/>
</dbReference>
<dbReference type="Pfam" id="PF00616">
    <property type="entry name" value="RasGAP"/>
    <property type="match status" value="1"/>
</dbReference>
<dbReference type="Proteomes" id="UP000266643">
    <property type="component" value="Unassembled WGS sequence"/>
</dbReference>
<dbReference type="EMBL" id="QUTA01004257">
    <property type="protein sequence ID" value="RHY20442.1"/>
    <property type="molecule type" value="Genomic_DNA"/>
</dbReference>
<evidence type="ECO:0000313" key="13">
    <source>
        <dbReference type="Proteomes" id="UP000283543"/>
    </source>
</evidence>
<feature type="compositionally biased region" description="Basic and acidic residues" evidence="1">
    <location>
        <begin position="289"/>
        <end position="298"/>
    </location>
</feature>
<dbReference type="VEuPathDB" id="FungiDB:H257_15030"/>
<protein>
    <recommendedName>
        <fullName evidence="2">Ras-GAP domain-containing protein</fullName>
    </recommendedName>
</protein>
<sequence>MLEIHFFNWVFGATETYYYSSISTCWTTLILHSTTGWCGRIRRRSATAMPAAATAPADRNESSSSSACISPFDDIPQLKTFERVVKIELDNVHGCEEQFLRSSTGLSSEMKDLGHKYGQTYFSFVLGGALCSSSRLGDLNRDEVMALATDIVHRMVSSLDKYAPYILRLACAYILREFEVAFPNSTRGTTIVVGGCLILRLICPTLIKPELMGFEAHTPHTLPNAILLAKLLQHAMRGTHFDVASDDMYYANEFVSKTKDLVSAYLGAFPSTLKTSSSLGKLEANDQDSEVRAGDRPYLEPPALHRWTSGSISWHSKSPNHLRASSFEASPKRRFSLRNLFKPRSSEQQQHLRTPPTSSITSSPPLSPAHRCRHCGK</sequence>
<dbReference type="PROSITE" id="PS50018">
    <property type="entry name" value="RAS_GTPASE_ACTIV_2"/>
    <property type="match status" value="1"/>
</dbReference>
<dbReference type="EMBL" id="QUTB01006265">
    <property type="protein sequence ID" value="RHY50872.1"/>
    <property type="molecule type" value="Genomic_DNA"/>
</dbReference>
<organism evidence="7 10">
    <name type="scientific">Aphanomyces astaci</name>
    <name type="common">Crayfish plague agent</name>
    <dbReference type="NCBI Taxonomy" id="112090"/>
    <lineage>
        <taxon>Eukaryota</taxon>
        <taxon>Sar</taxon>
        <taxon>Stramenopiles</taxon>
        <taxon>Oomycota</taxon>
        <taxon>Saprolegniomycetes</taxon>
        <taxon>Saprolegniales</taxon>
        <taxon>Verrucalvaceae</taxon>
        <taxon>Aphanomyces</taxon>
    </lineage>
</organism>
<evidence type="ECO:0000313" key="7">
    <source>
        <dbReference type="EMBL" id="RHY96096.1"/>
    </source>
</evidence>
<dbReference type="AlphaFoldDB" id="A0A397ES71"/>
<evidence type="ECO:0000313" key="4">
    <source>
        <dbReference type="EMBL" id="RHY38671.1"/>
    </source>
</evidence>
<evidence type="ECO:0000313" key="8">
    <source>
        <dbReference type="EMBL" id="RHZ33617.1"/>
    </source>
</evidence>
<evidence type="ECO:0000313" key="5">
    <source>
        <dbReference type="EMBL" id="RHY50872.1"/>
    </source>
</evidence>
<evidence type="ECO:0000313" key="6">
    <source>
        <dbReference type="EMBL" id="RHY70019.1"/>
    </source>
</evidence>
<dbReference type="CDD" id="cd04519">
    <property type="entry name" value="RasGAP"/>
    <property type="match status" value="1"/>
</dbReference>
<dbReference type="EMBL" id="QUTC01011439">
    <property type="protein sequence ID" value="RHY38671.1"/>
    <property type="molecule type" value="Genomic_DNA"/>
</dbReference>
<evidence type="ECO:0000313" key="11">
    <source>
        <dbReference type="Proteomes" id="UP000266239"/>
    </source>
</evidence>
<comment type="caution">
    <text evidence="7">The sequence shown here is derived from an EMBL/GenBank/DDBJ whole genome shotgun (WGS) entry which is preliminary data.</text>
</comment>
<proteinExistence type="predicted"/>
<feature type="compositionally biased region" description="Low complexity" evidence="1">
    <location>
        <begin position="354"/>
        <end position="364"/>
    </location>
</feature>
<dbReference type="EMBL" id="QUTD01004040">
    <property type="protein sequence ID" value="RHY70019.1"/>
    <property type="molecule type" value="Genomic_DNA"/>
</dbReference>
<evidence type="ECO:0000313" key="10">
    <source>
        <dbReference type="Proteomes" id="UP000266196"/>
    </source>
</evidence>
<accession>A0A397ES71</accession>
<evidence type="ECO:0000313" key="14">
    <source>
        <dbReference type="Proteomes" id="UP000286510"/>
    </source>
</evidence>
<feature type="region of interest" description="Disordered" evidence="1">
    <location>
        <begin position="280"/>
        <end position="302"/>
    </location>
</feature>
<name>A0A397ES71_APHAT</name>
<dbReference type="InterPro" id="IPR008936">
    <property type="entry name" value="Rho_GTPase_activation_prot"/>
</dbReference>
<dbReference type="EMBL" id="QUTE01016685">
    <property type="protein sequence ID" value="RHY96096.1"/>
    <property type="molecule type" value="Genomic_DNA"/>
</dbReference>
<gene>
    <name evidence="3" type="ORF">DYB25_003515</name>
    <name evidence="8" type="ORF">DYB26_010374</name>
    <name evidence="6" type="ORF">DYB30_005696</name>
    <name evidence="7" type="ORF">DYB31_004686</name>
    <name evidence="5" type="ORF">DYB34_005439</name>
    <name evidence="4" type="ORF">DYB38_006590</name>
</gene>
<evidence type="ECO:0000259" key="2">
    <source>
        <dbReference type="PROSITE" id="PS50018"/>
    </source>
</evidence>
<evidence type="ECO:0000313" key="3">
    <source>
        <dbReference type="EMBL" id="RHY20442.1"/>
    </source>
</evidence>
<evidence type="ECO:0000256" key="1">
    <source>
        <dbReference type="SAM" id="MobiDB-lite"/>
    </source>
</evidence>
<dbReference type="InterPro" id="IPR001936">
    <property type="entry name" value="RasGAP_dom"/>
</dbReference>
<dbReference type="SUPFAM" id="SSF48350">
    <property type="entry name" value="GTPase activation domain, GAP"/>
    <property type="match status" value="1"/>
</dbReference>
<evidence type="ECO:0000313" key="9">
    <source>
        <dbReference type="Proteomes" id="UP000265716"/>
    </source>
</evidence>
<dbReference type="Proteomes" id="UP000286510">
    <property type="component" value="Unassembled WGS sequence"/>
</dbReference>
<dbReference type="EMBL" id="QUTF01009991">
    <property type="protein sequence ID" value="RHZ33617.1"/>
    <property type="molecule type" value="Genomic_DNA"/>
</dbReference>